<feature type="transmembrane region" description="Helical" evidence="1">
    <location>
        <begin position="70"/>
        <end position="92"/>
    </location>
</feature>
<dbReference type="OrthoDB" id="7391073at2"/>
<organism evidence="2 3">
    <name type="scientific">Sphingopyxis indica</name>
    <dbReference type="NCBI Taxonomy" id="436663"/>
    <lineage>
        <taxon>Bacteria</taxon>
        <taxon>Pseudomonadati</taxon>
        <taxon>Pseudomonadota</taxon>
        <taxon>Alphaproteobacteria</taxon>
        <taxon>Sphingomonadales</taxon>
        <taxon>Sphingomonadaceae</taxon>
        <taxon>Sphingopyxis</taxon>
    </lineage>
</organism>
<proteinExistence type="predicted"/>
<accession>A0A239EB23</accession>
<evidence type="ECO:0000256" key="1">
    <source>
        <dbReference type="SAM" id="Phobius"/>
    </source>
</evidence>
<evidence type="ECO:0008006" key="4">
    <source>
        <dbReference type="Google" id="ProtNLM"/>
    </source>
</evidence>
<evidence type="ECO:0000313" key="2">
    <source>
        <dbReference type="EMBL" id="SNS41213.1"/>
    </source>
</evidence>
<feature type="transmembrane region" description="Helical" evidence="1">
    <location>
        <begin position="20"/>
        <end position="42"/>
    </location>
</feature>
<reference evidence="2 3" key="1">
    <citation type="submission" date="2017-06" db="EMBL/GenBank/DDBJ databases">
        <authorList>
            <person name="Kim H.J."/>
            <person name="Triplett B.A."/>
        </authorList>
    </citation>
    <scope>NUCLEOTIDE SEQUENCE [LARGE SCALE GENOMIC DNA]</scope>
    <source>
        <strain evidence="2 3">DS15</strain>
    </source>
</reference>
<name>A0A239EB23_9SPHN</name>
<sequence>MRKFDMAAAWDDARQLMRSYTALTVAIAAVFLFLPALAFAWLGPAPVAPTEGMGIDQIVRIYEQNMVQSLVPRIGVALAALIGTAAILRLWLARGGVSVGESLAFALALFPTLIAIELLTSLAFALGLLLLIVPGLYLVGRLAVTVPAAIDRGIRNPIDAIRTSWRLTDDNGWSIFFFLLLVTLVIGIISVIAGVVTMSLFGAETGAGKIVSGLVGAAFIAAGSFVSLAVSAAIYRQLAAEGTAGVFE</sequence>
<keyword evidence="3" id="KW-1185">Reference proteome</keyword>
<dbReference type="Proteomes" id="UP000198339">
    <property type="component" value="Unassembled WGS sequence"/>
</dbReference>
<protein>
    <recommendedName>
        <fullName evidence="4">Glycerophosphoryl diester phosphodiesterase membrane domain-containing protein</fullName>
    </recommendedName>
</protein>
<keyword evidence="1" id="KW-0472">Membrane</keyword>
<feature type="transmembrane region" description="Helical" evidence="1">
    <location>
        <begin position="104"/>
        <end position="137"/>
    </location>
</feature>
<dbReference type="EMBL" id="FZPA01000001">
    <property type="protein sequence ID" value="SNS41213.1"/>
    <property type="molecule type" value="Genomic_DNA"/>
</dbReference>
<dbReference type="AlphaFoldDB" id="A0A239EB23"/>
<gene>
    <name evidence="2" type="ORF">SAMN06295955_101665</name>
</gene>
<keyword evidence="1" id="KW-0812">Transmembrane</keyword>
<keyword evidence="1" id="KW-1133">Transmembrane helix</keyword>
<feature type="transmembrane region" description="Helical" evidence="1">
    <location>
        <begin position="175"/>
        <end position="201"/>
    </location>
</feature>
<feature type="transmembrane region" description="Helical" evidence="1">
    <location>
        <begin position="213"/>
        <end position="235"/>
    </location>
</feature>
<evidence type="ECO:0000313" key="3">
    <source>
        <dbReference type="Proteomes" id="UP000198339"/>
    </source>
</evidence>